<accession>A0A229NW64</accession>
<dbReference type="EMBL" id="NMUQ01000002">
    <property type="protein sequence ID" value="OXM14100.1"/>
    <property type="molecule type" value="Genomic_DNA"/>
</dbReference>
<dbReference type="Proteomes" id="UP000215145">
    <property type="component" value="Unassembled WGS sequence"/>
</dbReference>
<evidence type="ECO:0000313" key="2">
    <source>
        <dbReference type="Proteomes" id="UP000215145"/>
    </source>
</evidence>
<sequence length="112" mass="13571">MFEEKQYQNTTWFISGDLKLRQQDFGDGRIGVWVSFHKFNVCFTMIMYDFIEWCREMDIDLEVGMSWNNHRGFMIENKDQALVRAEITRFININSLKPSEEDEEFSDDEWYS</sequence>
<proteinExistence type="predicted"/>
<evidence type="ECO:0000313" key="1">
    <source>
        <dbReference type="EMBL" id="OXM14100.1"/>
    </source>
</evidence>
<name>A0A229NW64_9BACL</name>
<dbReference type="AlphaFoldDB" id="A0A229NW64"/>
<protein>
    <submittedName>
        <fullName evidence="1">Uncharacterized protein</fullName>
    </submittedName>
</protein>
<comment type="caution">
    <text evidence="1">The sequence shown here is derived from an EMBL/GenBank/DDBJ whole genome shotgun (WGS) entry which is preliminary data.</text>
</comment>
<dbReference type="RefSeq" id="WP_089524923.1">
    <property type="nucleotide sequence ID" value="NZ_NMUQ01000002.1"/>
</dbReference>
<organism evidence="1 2">
    <name type="scientific">Paenibacillus herberti</name>
    <dbReference type="NCBI Taxonomy" id="1619309"/>
    <lineage>
        <taxon>Bacteria</taxon>
        <taxon>Bacillati</taxon>
        <taxon>Bacillota</taxon>
        <taxon>Bacilli</taxon>
        <taxon>Bacillales</taxon>
        <taxon>Paenibacillaceae</taxon>
        <taxon>Paenibacillus</taxon>
    </lineage>
</organism>
<keyword evidence="2" id="KW-1185">Reference proteome</keyword>
<reference evidence="1 2" key="1">
    <citation type="submission" date="2017-07" db="EMBL/GenBank/DDBJ databases">
        <title>Paenibacillus herberti R33 genome sequencing and assembly.</title>
        <authorList>
            <person name="Su W."/>
        </authorList>
    </citation>
    <scope>NUCLEOTIDE SEQUENCE [LARGE SCALE GENOMIC DNA]</scope>
    <source>
        <strain evidence="1 2">R33</strain>
    </source>
</reference>
<gene>
    <name evidence="1" type="ORF">CGZ75_14055</name>
</gene>
<dbReference type="OrthoDB" id="2737818at2"/>